<dbReference type="EMBL" id="GG662699">
    <property type="protein sequence ID" value="EWS74307.1"/>
    <property type="molecule type" value="Genomic_DNA"/>
</dbReference>
<protein>
    <submittedName>
        <fullName evidence="1">Uncharacterized protein</fullName>
    </submittedName>
</protein>
<dbReference type="InParanoid" id="W7XAF2"/>
<sequence length="223" mass="26327">MKFKIFIDKIIIKQSASYQFFLCQCVQLHLYCCMGYFLAKDFFSIIRLVVNVPFNAKTIVVTIVKPDPVVKISDSYHKLNYWREEERFLEYFSLNWLANENISAIMDDNSFPINLVKIHYDLIMVFVTKANRQVEVTTQMMGHTYLNSHRFDLKTAFHSYDLKNSQQFRVLPKNPKNFAYFDLQVHCFNQNDNCEFKNCNAKVEQQEAMNSNCDDPYPLNIGC</sequence>
<keyword evidence="2" id="KW-1185">Reference proteome</keyword>
<evidence type="ECO:0000313" key="1">
    <source>
        <dbReference type="EMBL" id="EWS74307.1"/>
    </source>
</evidence>
<dbReference type="RefSeq" id="XP_012653128.1">
    <property type="nucleotide sequence ID" value="XM_012797674.1"/>
</dbReference>
<dbReference type="AlphaFoldDB" id="W7XAF2"/>
<dbReference type="Proteomes" id="UP000009168">
    <property type="component" value="Unassembled WGS sequence"/>
</dbReference>
<gene>
    <name evidence="1" type="ORF">TTHERM_000129649</name>
</gene>
<proteinExistence type="predicted"/>
<reference evidence="2" key="1">
    <citation type="journal article" date="2006" name="PLoS Biol.">
        <title>Macronuclear genome sequence of the ciliate Tetrahymena thermophila, a model eukaryote.</title>
        <authorList>
            <person name="Eisen J.A."/>
            <person name="Coyne R.S."/>
            <person name="Wu M."/>
            <person name="Wu D."/>
            <person name="Thiagarajan M."/>
            <person name="Wortman J.R."/>
            <person name="Badger J.H."/>
            <person name="Ren Q."/>
            <person name="Amedeo P."/>
            <person name="Jones K.M."/>
            <person name="Tallon L.J."/>
            <person name="Delcher A.L."/>
            <person name="Salzberg S.L."/>
            <person name="Silva J.C."/>
            <person name="Haas B.J."/>
            <person name="Majoros W.H."/>
            <person name="Farzad M."/>
            <person name="Carlton J.M."/>
            <person name="Smith R.K. Jr."/>
            <person name="Garg J."/>
            <person name="Pearlman R.E."/>
            <person name="Karrer K.M."/>
            <person name="Sun L."/>
            <person name="Manning G."/>
            <person name="Elde N.C."/>
            <person name="Turkewitz A.P."/>
            <person name="Asai D.J."/>
            <person name="Wilkes D.E."/>
            <person name="Wang Y."/>
            <person name="Cai H."/>
            <person name="Collins K."/>
            <person name="Stewart B.A."/>
            <person name="Lee S.R."/>
            <person name="Wilamowska K."/>
            <person name="Weinberg Z."/>
            <person name="Ruzzo W.L."/>
            <person name="Wloga D."/>
            <person name="Gaertig J."/>
            <person name="Frankel J."/>
            <person name="Tsao C.-C."/>
            <person name="Gorovsky M.A."/>
            <person name="Keeling P.J."/>
            <person name="Waller R.F."/>
            <person name="Patron N.J."/>
            <person name="Cherry J.M."/>
            <person name="Stover N.A."/>
            <person name="Krieger C.J."/>
            <person name="del Toro C."/>
            <person name="Ryder H.F."/>
            <person name="Williamson S.C."/>
            <person name="Barbeau R.A."/>
            <person name="Hamilton E.P."/>
            <person name="Orias E."/>
        </authorList>
    </citation>
    <scope>NUCLEOTIDE SEQUENCE [LARGE SCALE GENOMIC DNA]</scope>
    <source>
        <strain evidence="2">SB210</strain>
    </source>
</reference>
<dbReference type="KEGG" id="tet:TTHERM_000129649"/>
<evidence type="ECO:0000313" key="2">
    <source>
        <dbReference type="Proteomes" id="UP000009168"/>
    </source>
</evidence>
<name>W7XAF2_TETTS</name>
<dbReference type="GeneID" id="24437423"/>
<organism evidence="1 2">
    <name type="scientific">Tetrahymena thermophila (strain SB210)</name>
    <dbReference type="NCBI Taxonomy" id="312017"/>
    <lineage>
        <taxon>Eukaryota</taxon>
        <taxon>Sar</taxon>
        <taxon>Alveolata</taxon>
        <taxon>Ciliophora</taxon>
        <taxon>Intramacronucleata</taxon>
        <taxon>Oligohymenophorea</taxon>
        <taxon>Hymenostomatida</taxon>
        <taxon>Tetrahymenina</taxon>
        <taxon>Tetrahymenidae</taxon>
        <taxon>Tetrahymena</taxon>
    </lineage>
</organism>
<accession>W7XAF2</accession>